<evidence type="ECO:0000256" key="9">
    <source>
        <dbReference type="SAM" id="Phobius"/>
    </source>
</evidence>
<feature type="transmembrane region" description="Helical" evidence="9">
    <location>
        <begin position="676"/>
        <end position="697"/>
    </location>
</feature>
<feature type="domain" description="ABC transporter" evidence="10">
    <location>
        <begin position="1531"/>
        <end position="1761"/>
    </location>
</feature>
<proteinExistence type="predicted"/>
<dbReference type="SMART" id="SM00382">
    <property type="entry name" value="AAA"/>
    <property type="match status" value="2"/>
</dbReference>
<keyword evidence="12" id="KW-1185">Reference proteome</keyword>
<feature type="transmembrane region" description="Helical" evidence="9">
    <location>
        <begin position="579"/>
        <end position="601"/>
    </location>
</feature>
<comment type="caution">
    <text evidence="11">The sequence shown here is derived from an EMBL/GenBank/DDBJ whole genome shotgun (WGS) entry which is preliminary data.</text>
</comment>
<feature type="transmembrane region" description="Helical" evidence="9">
    <location>
        <begin position="1113"/>
        <end position="1133"/>
    </location>
</feature>
<dbReference type="GO" id="GO:0005524">
    <property type="term" value="F:ATP binding"/>
    <property type="evidence" value="ECO:0007669"/>
    <property type="project" value="UniProtKB-KW"/>
</dbReference>
<keyword evidence="7 9" id="KW-1133">Transmembrane helix</keyword>
<evidence type="ECO:0000256" key="4">
    <source>
        <dbReference type="ARBA" id="ARBA00022737"/>
    </source>
</evidence>
<dbReference type="InterPro" id="IPR017871">
    <property type="entry name" value="ABC_transporter-like_CS"/>
</dbReference>
<feature type="transmembrane region" description="Helical" evidence="9">
    <location>
        <begin position="608"/>
        <end position="626"/>
    </location>
</feature>
<dbReference type="Pfam" id="PF12698">
    <property type="entry name" value="ABC2_membrane_3"/>
    <property type="match status" value="2"/>
</dbReference>
<dbReference type="Proteomes" id="UP000007350">
    <property type="component" value="Unassembled WGS sequence"/>
</dbReference>
<dbReference type="PANTHER" id="PTHR19229:SF262">
    <property type="entry name" value="TRANSPORTER, PUTATIVE-RELATED"/>
    <property type="match status" value="1"/>
</dbReference>
<feature type="transmembrane region" description="Helical" evidence="9">
    <location>
        <begin position="1459"/>
        <end position="1480"/>
    </location>
</feature>
<feature type="transmembrane region" description="Helical" evidence="9">
    <location>
        <begin position="203"/>
        <end position="226"/>
    </location>
</feature>
<dbReference type="InterPro" id="IPR003593">
    <property type="entry name" value="AAA+_ATPase"/>
</dbReference>
<evidence type="ECO:0000256" key="6">
    <source>
        <dbReference type="ARBA" id="ARBA00022840"/>
    </source>
</evidence>
<evidence type="ECO:0000256" key="8">
    <source>
        <dbReference type="ARBA" id="ARBA00023136"/>
    </source>
</evidence>
<organism evidence="11 12">
    <name type="scientific">Trypanosoma cruzi marinkellei</name>
    <dbReference type="NCBI Taxonomy" id="85056"/>
    <lineage>
        <taxon>Eukaryota</taxon>
        <taxon>Discoba</taxon>
        <taxon>Euglenozoa</taxon>
        <taxon>Kinetoplastea</taxon>
        <taxon>Metakinetoplastina</taxon>
        <taxon>Trypanosomatida</taxon>
        <taxon>Trypanosomatidae</taxon>
        <taxon>Trypanosoma</taxon>
        <taxon>Schizotrypanum</taxon>
    </lineage>
</organism>
<dbReference type="InterPro" id="IPR026082">
    <property type="entry name" value="ABCA"/>
</dbReference>
<accession>K2MVN9</accession>
<evidence type="ECO:0000256" key="5">
    <source>
        <dbReference type="ARBA" id="ARBA00022741"/>
    </source>
</evidence>
<feature type="transmembrane region" description="Helical" evidence="9">
    <location>
        <begin position="543"/>
        <end position="567"/>
    </location>
</feature>
<keyword evidence="8 9" id="KW-0472">Membrane</keyword>
<dbReference type="EMBL" id="AHKC01001388">
    <property type="protein sequence ID" value="EKF39313.1"/>
    <property type="molecule type" value="Genomic_DNA"/>
</dbReference>
<dbReference type="SUPFAM" id="SSF52540">
    <property type="entry name" value="P-loop containing nucleoside triphosphate hydrolases"/>
    <property type="match status" value="2"/>
</dbReference>
<keyword evidence="6 11" id="KW-0067">ATP-binding</keyword>
<dbReference type="InterPro" id="IPR003439">
    <property type="entry name" value="ABC_transporter-like_ATP-bd"/>
</dbReference>
<evidence type="ECO:0000259" key="10">
    <source>
        <dbReference type="PROSITE" id="PS50893"/>
    </source>
</evidence>
<name>K2MVN9_TRYCR</name>
<keyword evidence="2" id="KW-0813">Transport</keyword>
<dbReference type="InterPro" id="IPR027417">
    <property type="entry name" value="P-loop_NTPase"/>
</dbReference>
<sequence>MSCRKKNRILELKYEDSALLYIYLFFSLSVCSRRKDGEGRSEGTSKGENIVGSDLFLFYFICIIFSLKRSGRVWGVLCRRDCVRRCGDCLCVSCMDNADNFGSFHASEDSWMDPGGFEMDLGYQDDAPQGNFFDQPPLPEEWRSFPQYDYPFEFQQQPAEFMQEEETGSSSQFRAYEVPELSFLDQFLAVVERVFRQCLRTKLGILLEVGIPIVFFCITVFVWSLWGTEQFTETNFVNYSHMQSFIDANFYMIHMCSRTPGGVHGLPSCNPRVPVDCKGDESTLPVKGLCVYASVGVSLLLHAFVNSFNGRIAELPTLDTLVVFQWLARKSLKMGSSPFGIYPKTRFSAITSSGMLYFVGDPTFLKGLTAELEETSKFFNYVNGGIYNTMKEAENQFEKNPFNWGIVHVRRADRDTLDAIIYLNSTAVPDFDEIVSDAYPGGFQFDRAEMYVLSGYLTLQKIISEYYINQLSPTLRLNTTAYIASQAFVEYRQATLLMYARDILPLIFVLAFLYSVSTRTKAIVLEKEMRIREAMLIMGMKDFVIYAAWLVRSVSIDFFVCIIISTLLKCTYMTQSDPFIIFCVFFLFTLTTIPLSGLLSAFFSKARLASVLSPIIYFILTLPNMATSETNSTLTLIFALFSPSAFVTILKHILADEFARGFSAKKLADSLYEPKTVVVLCLMLADFFIYFILMLYLDAVIPKDWGTTKHPFFFIIDPIRWCFSKKDLYEGGGPDGRAPDGVFEHYGEEEGIVVRICGLRKVYRRGGRRFIAVKNLYWSLREGEISVLLGRNGAGKSTTLNMMTGMVRPDGGDCYVYGLSVRHQLSRVRREIGFCPQHNILWPELTCREHLEFFAKIKGLKGAELEKAVQRMLQETNMLEKIDFPATRLSGGQKRKLSLGLAFVGQSRLVFLDEPTAGMDVGARHRIWEFLRRMSSFHTILLTTHYMDEADLLGHRIGIMKNGSLQCSGSSLFLKSRLGLGYNLTIAMTPDGDFDSIHQIVEESIPNVLFLGFSGFHLSYCLPMSEASNFSDLLYSIESQANYGVCGYSISAATLEDVFLRVSQNSDEIRMHDEDYSFLWNCVLTRSPALRQFGVLMKKRLQNAFRDRRMQCFQLVCPFFCVLLAMLLGLISFKKNQELNLSFGLYNEKVLLDTAQCEDFWGEKPLLSNVVINETHFGNAVELGSYTSDTWFTHEMPRYASISCIDRDLYWKMGKKNPIIMLHNTSAIHQTGVTMAAFYQLLYKNITSGRGNISWSIGAFRRGVDSFNSVEVILMGTILMIPFTFFPSNPVAWIVKERECGALQLQKIAGLRFMIYWLSNFLFDMAAYLVSVIFVIIIFAVFRRDEYVGPDTVGALSTLFFVYGLTSTIAGYLVSFFFSEHSTAQIVVMAAGFVLGFLLLMVVFIFSLLDKTKDLSDHLRWAFRILPTYSIGECMINLSNFKQMKMRGLVNSAFDGNVTGYPIVFLAAEFPVFLLLLLFIEHPKRRRCWNRHFNSVQGITNQEIPDQDTDVEEERNAVYAAKQMGVMDTLVTVCGLHKKYPNGKVAVRNLTFGVRPGEIFGFLGTNGAGKTTTIAMLCQWLLPTSGSAAICGHDILEESSEALKCIGYCPQFDACLAFLTVEEQLQLYAGVRGIVRWQCDNVVSGLLQLCELVEYRDTLAHELSGGNRRKLSVAIALVGGPRVLFLDEPSAGMDPIARRGLWNTIEAVSDNCSVVLTTHHLEEVEVLAHRVAIMVDGTLRCIGDQTHLKNKFGSGYEMSIRIENVELYESIVNFVSEMFPNATLNEFKGQRFVYTLPRDASISDTFRILRDNKELLGITDYSVSQTSMEQVFLRVIGEIEPDL</sequence>
<reference evidence="11 12" key="1">
    <citation type="journal article" date="2012" name="BMC Genomics">
        <title>Comparative genomic analysis of human infective Trypanosoma cruzi lineages with the bat-restricted subspecies T. cruzi marinkellei.</title>
        <authorList>
            <person name="Franzen O."/>
            <person name="Talavera-Lopez C."/>
            <person name="Ochaya S."/>
            <person name="Butler C.E."/>
            <person name="Messenger L.A."/>
            <person name="Lewis M.D."/>
            <person name="Llewellyn M.S."/>
            <person name="Marinkelle C.J."/>
            <person name="Tyler K.M."/>
            <person name="Miles M.A."/>
            <person name="Andersson B."/>
        </authorList>
    </citation>
    <scope>NUCLEOTIDE SEQUENCE [LARGE SCALE GENOMIC DNA]</scope>
    <source>
        <strain evidence="11 12">B7</strain>
    </source>
</reference>
<dbReference type="CDD" id="cd03263">
    <property type="entry name" value="ABC_subfamily_A"/>
    <property type="match status" value="2"/>
</dbReference>
<feature type="transmembrane region" description="Helical" evidence="9">
    <location>
        <begin position="632"/>
        <end position="655"/>
    </location>
</feature>
<dbReference type="InterPro" id="IPR013525">
    <property type="entry name" value="ABC2_TM"/>
</dbReference>
<feature type="domain" description="ABC transporter" evidence="10">
    <location>
        <begin position="754"/>
        <end position="987"/>
    </location>
</feature>
<feature type="transmembrane region" description="Helical" evidence="9">
    <location>
        <begin position="1272"/>
        <end position="1295"/>
    </location>
</feature>
<dbReference type="PROSITE" id="PS00211">
    <property type="entry name" value="ABC_TRANSPORTER_1"/>
    <property type="match status" value="2"/>
</dbReference>
<evidence type="ECO:0000313" key="11">
    <source>
        <dbReference type="EMBL" id="EKF39313.1"/>
    </source>
</evidence>
<evidence type="ECO:0000256" key="3">
    <source>
        <dbReference type="ARBA" id="ARBA00022692"/>
    </source>
</evidence>
<gene>
    <name evidence="11" type="ORF">MOQ_000464</name>
</gene>
<dbReference type="Gene3D" id="3.40.50.300">
    <property type="entry name" value="P-loop containing nucleotide triphosphate hydrolases"/>
    <property type="match status" value="2"/>
</dbReference>
<evidence type="ECO:0000256" key="1">
    <source>
        <dbReference type="ARBA" id="ARBA00004141"/>
    </source>
</evidence>
<feature type="transmembrane region" description="Helical" evidence="9">
    <location>
        <begin position="503"/>
        <end position="522"/>
    </location>
</feature>
<dbReference type="GO" id="GO:0005319">
    <property type="term" value="F:lipid transporter activity"/>
    <property type="evidence" value="ECO:0007669"/>
    <property type="project" value="TreeGrafter"/>
</dbReference>
<feature type="transmembrane region" description="Helical" evidence="9">
    <location>
        <begin position="1384"/>
        <end position="1409"/>
    </location>
</feature>
<dbReference type="GO" id="GO:0016887">
    <property type="term" value="F:ATP hydrolysis activity"/>
    <property type="evidence" value="ECO:0007669"/>
    <property type="project" value="InterPro"/>
</dbReference>
<feature type="transmembrane region" description="Helical" evidence="9">
    <location>
        <begin position="1354"/>
        <end position="1378"/>
    </location>
</feature>
<evidence type="ECO:0000256" key="2">
    <source>
        <dbReference type="ARBA" id="ARBA00022448"/>
    </source>
</evidence>
<keyword evidence="3 9" id="KW-0812">Transmembrane</keyword>
<protein>
    <submittedName>
        <fullName evidence="11">ATP-binding cassette transporter ABCA1, putative</fullName>
    </submittedName>
</protein>
<dbReference type="Pfam" id="PF00005">
    <property type="entry name" value="ABC_tran"/>
    <property type="match status" value="2"/>
</dbReference>
<dbReference type="PANTHER" id="PTHR19229">
    <property type="entry name" value="ATP-BINDING CASSETTE TRANSPORTER SUBFAMILY A ABCA"/>
    <property type="match status" value="1"/>
</dbReference>
<keyword evidence="4" id="KW-0677">Repeat</keyword>
<keyword evidence="5" id="KW-0547">Nucleotide-binding</keyword>
<dbReference type="GO" id="GO:0016020">
    <property type="term" value="C:membrane"/>
    <property type="evidence" value="ECO:0007669"/>
    <property type="project" value="UniProtKB-SubCell"/>
</dbReference>
<dbReference type="Pfam" id="PF23321">
    <property type="entry name" value="R1_ABCA1"/>
    <property type="match status" value="1"/>
</dbReference>
<feature type="transmembrane region" description="Helical" evidence="9">
    <location>
        <begin position="1315"/>
        <end position="1342"/>
    </location>
</feature>
<dbReference type="FunFam" id="3.40.50.300:FF:001592">
    <property type="entry name" value="ATP-binding cassette protein subfamily A, member 6"/>
    <property type="match status" value="1"/>
</dbReference>
<dbReference type="InterPro" id="IPR056264">
    <property type="entry name" value="R2_ABCA1-4-like"/>
</dbReference>
<comment type="subcellular location">
    <subcellularLocation>
        <location evidence="1">Membrane</location>
        <topology evidence="1">Multi-pass membrane protein</topology>
    </subcellularLocation>
</comment>
<dbReference type="FunFam" id="3.40.50.300:FF:000298">
    <property type="entry name" value="ATP-binding cassette sub-family A member 12"/>
    <property type="match status" value="1"/>
</dbReference>
<dbReference type="PROSITE" id="PS50893">
    <property type="entry name" value="ABC_TRANSPORTER_2"/>
    <property type="match status" value="2"/>
</dbReference>
<dbReference type="GO" id="GO:0140359">
    <property type="term" value="F:ABC-type transporter activity"/>
    <property type="evidence" value="ECO:0007669"/>
    <property type="project" value="InterPro"/>
</dbReference>
<evidence type="ECO:0000256" key="7">
    <source>
        <dbReference type="ARBA" id="ARBA00022989"/>
    </source>
</evidence>
<dbReference type="OrthoDB" id="6512918at2759"/>
<evidence type="ECO:0000313" key="12">
    <source>
        <dbReference type="Proteomes" id="UP000007350"/>
    </source>
</evidence>